<comment type="catalytic activity">
    <reaction evidence="4">
        <text>1D-myo-inositol 2-acetamido-2-deoxy-alpha-D-glucopyranoside + H2O = 1D-myo-inositol 2-amino-2-deoxy-alpha-D-glucopyranoside + acetate</text>
        <dbReference type="Rhea" id="RHEA:26180"/>
        <dbReference type="ChEBI" id="CHEBI:15377"/>
        <dbReference type="ChEBI" id="CHEBI:30089"/>
        <dbReference type="ChEBI" id="CHEBI:52442"/>
        <dbReference type="ChEBI" id="CHEBI:58886"/>
        <dbReference type="EC" id="3.5.1.103"/>
    </reaction>
</comment>
<accession>H8GCE2</accession>
<sequence length="279" mass="30056">MIPVHGRRVLFVHAHPDDESITTGGTIARYSAEGAHVTVVTCTLGEEGEIIPAELDQLGAWAGDQLGGYRIGELREAGAALGWTEHRFLGGAGRWRDSGMVGTEANEHPRAFVRGELEEQTEQLLAVLDELRPEVVVTYDAHGGYGHPDHIRAHEITTAAVRRRSGADGVRRLFHTVASAEATARGLAALRHDDAVPFRVPADEELPTTPDADITTRIDISAHRAAKFDALRAHRTQVTVGPDCFALSNDIAQPVPDTEYFVLVHGSAEGADTDLFGGL</sequence>
<comment type="similarity">
    <text evidence="4">Belongs to the MshB deacetylase family.</text>
</comment>
<dbReference type="Pfam" id="PF02585">
    <property type="entry name" value="PIG-L"/>
    <property type="match status" value="1"/>
</dbReference>
<dbReference type="AlphaFoldDB" id="H8GCE2"/>
<keyword evidence="2 4" id="KW-0378">Hydrolase</keyword>
<evidence type="ECO:0000256" key="4">
    <source>
        <dbReference type="HAMAP-Rule" id="MF_01696"/>
    </source>
</evidence>
<comment type="function">
    <text evidence="4">Catalyzes the deacetylation of 1D-myo-inositol 2-acetamido-2-deoxy-alpha-D-glucopyranoside (GlcNAc-Ins) in the mycothiol biosynthesis pathway.</text>
</comment>
<feature type="binding site" evidence="4">
    <location>
        <position position="15"/>
    </location>
    <ligand>
        <name>Zn(2+)</name>
        <dbReference type="ChEBI" id="CHEBI:29105"/>
    </ligand>
</feature>
<dbReference type="GO" id="GO:0008270">
    <property type="term" value="F:zinc ion binding"/>
    <property type="evidence" value="ECO:0007669"/>
    <property type="project" value="UniProtKB-UniRule"/>
</dbReference>
<dbReference type="PANTHER" id="PTHR12993">
    <property type="entry name" value="N-ACETYLGLUCOSAMINYL-PHOSPHATIDYLINOSITOL DE-N-ACETYLASE-RELATED"/>
    <property type="match status" value="1"/>
</dbReference>
<keyword evidence="3 4" id="KW-0862">Zinc</keyword>
<name>H8GCE2_9PSEU</name>
<evidence type="ECO:0000256" key="3">
    <source>
        <dbReference type="ARBA" id="ARBA00022833"/>
    </source>
</evidence>
<feature type="binding site" evidence="4">
    <location>
        <position position="150"/>
    </location>
    <ligand>
        <name>Zn(2+)</name>
        <dbReference type="ChEBI" id="CHEBI:29105"/>
    </ligand>
</feature>
<dbReference type="Gene3D" id="3.40.50.10320">
    <property type="entry name" value="LmbE-like"/>
    <property type="match status" value="1"/>
</dbReference>
<gene>
    <name evidence="4" type="primary">mshB</name>
    <name evidence="5" type="ORF">SacazDRAFT_01858</name>
</gene>
<dbReference type="Proteomes" id="UP000004705">
    <property type="component" value="Chromosome"/>
</dbReference>
<dbReference type="HAMAP" id="MF_01696">
    <property type="entry name" value="MshB"/>
    <property type="match status" value="1"/>
</dbReference>
<dbReference type="GO" id="GO:0010125">
    <property type="term" value="P:mycothiol biosynthetic process"/>
    <property type="evidence" value="ECO:0007669"/>
    <property type="project" value="UniProtKB-UniRule"/>
</dbReference>
<dbReference type="InterPro" id="IPR024078">
    <property type="entry name" value="LmbE-like_dom_sf"/>
</dbReference>
<evidence type="ECO:0000256" key="2">
    <source>
        <dbReference type="ARBA" id="ARBA00022801"/>
    </source>
</evidence>
<proteinExistence type="inferred from homology"/>
<dbReference type="SUPFAM" id="SSF102588">
    <property type="entry name" value="LmbE-like"/>
    <property type="match status" value="1"/>
</dbReference>
<dbReference type="NCBIfam" id="TIGR03445">
    <property type="entry name" value="mycothiol_MshB"/>
    <property type="match status" value="1"/>
</dbReference>
<organism evidence="5 6">
    <name type="scientific">Saccharomonospora azurea NA-128</name>
    <dbReference type="NCBI Taxonomy" id="882081"/>
    <lineage>
        <taxon>Bacteria</taxon>
        <taxon>Bacillati</taxon>
        <taxon>Actinomycetota</taxon>
        <taxon>Actinomycetes</taxon>
        <taxon>Pseudonocardiales</taxon>
        <taxon>Pseudonocardiaceae</taxon>
        <taxon>Saccharomonospora</taxon>
    </lineage>
</organism>
<dbReference type="HOGENOM" id="CLU_049311_2_1_11"/>
<dbReference type="GO" id="GO:0035595">
    <property type="term" value="F:N-acetylglucosaminylinositol deacetylase activity"/>
    <property type="evidence" value="ECO:0007669"/>
    <property type="project" value="UniProtKB-EC"/>
</dbReference>
<protein>
    <recommendedName>
        <fullName evidence="4">1D-myo-inositol 2-acetamido-2-deoxy-alpha-D-glucopyranoside deacetylase</fullName>
        <shortName evidence="4">GlcNAc-Ins deacetylase</shortName>
        <ecNumber evidence="4">3.5.1.103</ecNumber>
    </recommendedName>
    <alternativeName>
        <fullName evidence="4">N-acetyl-1-D-myo-inositol-2-amino-2-deoxy-alpha-D-glucopyranoside deacetylase</fullName>
    </alternativeName>
</protein>
<comment type="cofactor">
    <cofactor evidence="4">
        <name>Zn(2+)</name>
        <dbReference type="ChEBI" id="CHEBI:29105"/>
    </cofactor>
    <text evidence="4">Binds 1 zinc ion per subunit.</text>
</comment>
<dbReference type="PANTHER" id="PTHR12993:SF26">
    <property type="entry name" value="1D-MYO-INOSITOL 2-ACETAMIDO-2-DEOXY-ALPHA-D-GLUCOPYRANOSIDE DEACETYLASE"/>
    <property type="match status" value="1"/>
</dbReference>
<reference evidence="5 6" key="1">
    <citation type="journal article" date="2012" name="Stand. Genomic Sci.">
        <title>Genome sequence of the soil bacterium Saccharomonospora azurea type strain (NA-128(T)).</title>
        <authorList>
            <person name="Klenk H.P."/>
            <person name="Held B."/>
            <person name="Lucas S."/>
            <person name="Lapidus A."/>
            <person name="Copeland A."/>
            <person name="Hammon N."/>
            <person name="Pitluck S."/>
            <person name="Goodwin L.A."/>
            <person name="Han C."/>
            <person name="Tapia R."/>
            <person name="Brambilla E.M."/>
            <person name="Potter G."/>
            <person name="Land M."/>
            <person name="Ivanova N."/>
            <person name="Rohde M."/>
            <person name="Goker M."/>
            <person name="Detter J.C."/>
            <person name="Kyrpides N.C."/>
            <person name="Woyke T."/>
        </authorList>
    </citation>
    <scope>NUCLEOTIDE SEQUENCE [LARGE SCALE GENOMIC DNA]</scope>
    <source>
        <strain evidence="5 6">NA-128</strain>
    </source>
</reference>
<evidence type="ECO:0000313" key="6">
    <source>
        <dbReference type="Proteomes" id="UP000004705"/>
    </source>
</evidence>
<feature type="binding site" evidence="4">
    <location>
        <position position="18"/>
    </location>
    <ligand>
        <name>Zn(2+)</name>
        <dbReference type="ChEBI" id="CHEBI:29105"/>
    </ligand>
</feature>
<dbReference type="InterPro" id="IPR003737">
    <property type="entry name" value="GlcNAc_PI_deacetylase-related"/>
</dbReference>
<keyword evidence="1 4" id="KW-0479">Metal-binding</keyword>
<dbReference type="InterPro" id="IPR017810">
    <property type="entry name" value="Mycothiol_biosynthesis_MshB"/>
</dbReference>
<dbReference type="OrthoDB" id="158614at2"/>
<keyword evidence="6" id="KW-1185">Reference proteome</keyword>
<dbReference type="EC" id="3.5.1.103" evidence="4"/>
<dbReference type="EMBL" id="CM001466">
    <property type="protein sequence ID" value="EHY88776.1"/>
    <property type="molecule type" value="Genomic_DNA"/>
</dbReference>
<evidence type="ECO:0000256" key="1">
    <source>
        <dbReference type="ARBA" id="ARBA00022723"/>
    </source>
</evidence>
<evidence type="ECO:0000313" key="5">
    <source>
        <dbReference type="EMBL" id="EHY88776.1"/>
    </source>
</evidence>